<sequence length="633" mass="72542">MSPNLYLSLRSTLSGYTIAPLLPCYMDKMNRKFNFDFDTSFATVDENCDDAMDVVLYDDCCASLSTQENDSPNSTIDLNTGTVEECTNDTNIGSANQNTVYNDGHTTIHNGSQNTVSNGQIAVCANNQLVPTGKNTASTRSPRNVTNMSKIPNDPQATSSNSIVLRNSIKRRRIPKPVMVENKLIKLEPQHSPLPHTLQINEDSKVWYTKLTMEDTQECPQASTSSANSRHFNHRSRPTSTAHSYANHGSNNSYEDTNQGSEDDEEDSSYSGSYDGNLCMVCGFKCPHKNYGVYCCNACAAFFRRTIKQRRSYVCIKGRNCNIGFGGHKRTCRYCRFKRCVFAGMSIEYVMTRGDEFMFDPALDNDMIKQMAIWFTSTFVDRFRSFERSFANTNIQRSEGTLNNSLHTMFVEFDVMRTYVQTSGLLNYLNPGDEITFLKKLFYKWLFVQCVFNTLRHGGHRSNRLYLVDDSSLPLESKYHKEYVRSMPNIKNAEYVGQTHYDLMQQGMKDVWMFHHANVDATDFSIFNHLVCLKTVKEMYPENTRLQDEMNIVFKAAHRYYKLAFKDYPTRMGNLILLMNESEMFTMKFQEWVVVMTLNGVASALEEIEKHFTKYGNYNAYESLVSYVQSTPQ</sequence>
<name>A0A811K3U8_9BILA</name>
<evidence type="ECO:0000256" key="5">
    <source>
        <dbReference type="ARBA" id="ARBA00023015"/>
    </source>
</evidence>
<evidence type="ECO:0000256" key="1">
    <source>
        <dbReference type="ARBA" id="ARBA00004123"/>
    </source>
</evidence>
<dbReference type="PROSITE" id="PS51030">
    <property type="entry name" value="NUCLEAR_REC_DBD_2"/>
    <property type="match status" value="1"/>
</dbReference>
<accession>A0A811K3U8</accession>
<dbReference type="SUPFAM" id="SSF48508">
    <property type="entry name" value="Nuclear receptor ligand-binding domain"/>
    <property type="match status" value="1"/>
</dbReference>
<keyword evidence="3" id="KW-0863">Zinc-finger</keyword>
<dbReference type="Gene3D" id="1.10.565.10">
    <property type="entry name" value="Retinoid X Receptor"/>
    <property type="match status" value="1"/>
</dbReference>
<dbReference type="GO" id="GO:0004879">
    <property type="term" value="F:nuclear receptor activity"/>
    <property type="evidence" value="ECO:0007669"/>
    <property type="project" value="InterPro"/>
</dbReference>
<dbReference type="EMBL" id="CAJFCW020000002">
    <property type="protein sequence ID" value="CAG9091697.1"/>
    <property type="molecule type" value="Genomic_DNA"/>
</dbReference>
<feature type="compositionally biased region" description="Polar residues" evidence="10">
    <location>
        <begin position="218"/>
        <end position="230"/>
    </location>
</feature>
<keyword evidence="7" id="KW-0804">Transcription</keyword>
<dbReference type="SUPFAM" id="SSF57716">
    <property type="entry name" value="Glucocorticoid receptor-like (DNA-binding domain)"/>
    <property type="match status" value="1"/>
</dbReference>
<evidence type="ECO:0000256" key="7">
    <source>
        <dbReference type="ARBA" id="ARBA00023163"/>
    </source>
</evidence>
<dbReference type="InterPro" id="IPR035500">
    <property type="entry name" value="NHR-like_dom_sf"/>
</dbReference>
<dbReference type="PANTHER" id="PTHR24086">
    <property type="entry name" value="NUCLEAR RECEPTOR SUBFAMILY 5 GROUP A"/>
    <property type="match status" value="1"/>
</dbReference>
<dbReference type="GO" id="GO:0000978">
    <property type="term" value="F:RNA polymerase II cis-regulatory region sequence-specific DNA binding"/>
    <property type="evidence" value="ECO:0007669"/>
    <property type="project" value="InterPro"/>
</dbReference>
<dbReference type="Proteomes" id="UP000614601">
    <property type="component" value="Unassembled WGS sequence"/>
</dbReference>
<protein>
    <recommendedName>
        <fullName evidence="11">Nuclear receptor domain-containing protein</fullName>
    </recommendedName>
</protein>
<evidence type="ECO:0000313" key="13">
    <source>
        <dbReference type="Proteomes" id="UP000614601"/>
    </source>
</evidence>
<dbReference type="GO" id="GO:0005634">
    <property type="term" value="C:nucleus"/>
    <property type="evidence" value="ECO:0007669"/>
    <property type="project" value="UniProtKB-SubCell"/>
</dbReference>
<comment type="caution">
    <text evidence="12">The sequence shown here is derived from an EMBL/GenBank/DDBJ whole genome shotgun (WGS) entry which is preliminary data.</text>
</comment>
<keyword evidence="13" id="KW-1185">Reference proteome</keyword>
<dbReference type="PRINTS" id="PR00047">
    <property type="entry name" value="STROIDFINGER"/>
</dbReference>
<keyword evidence="6" id="KW-0238">DNA-binding</keyword>
<dbReference type="CDD" id="cd06960">
    <property type="entry name" value="NR_DBD_HNF4A"/>
    <property type="match status" value="1"/>
</dbReference>
<dbReference type="AlphaFoldDB" id="A0A811K3U8"/>
<dbReference type="InterPro" id="IPR049636">
    <property type="entry name" value="HNF4-like_DBD"/>
</dbReference>
<dbReference type="GO" id="GO:0008270">
    <property type="term" value="F:zinc ion binding"/>
    <property type="evidence" value="ECO:0007669"/>
    <property type="project" value="UniProtKB-KW"/>
</dbReference>
<keyword evidence="9" id="KW-0539">Nucleus</keyword>
<keyword evidence="5" id="KW-0805">Transcription regulation</keyword>
<comment type="subcellular location">
    <subcellularLocation>
        <location evidence="1">Nucleus</location>
    </subcellularLocation>
</comment>
<dbReference type="InterPro" id="IPR013088">
    <property type="entry name" value="Znf_NHR/GATA"/>
</dbReference>
<dbReference type="Proteomes" id="UP000783686">
    <property type="component" value="Unassembled WGS sequence"/>
</dbReference>
<evidence type="ECO:0000256" key="6">
    <source>
        <dbReference type="ARBA" id="ARBA00023125"/>
    </source>
</evidence>
<dbReference type="InterPro" id="IPR001628">
    <property type="entry name" value="Znf_hrmn_rcpt"/>
</dbReference>
<dbReference type="OrthoDB" id="5790900at2759"/>
<feature type="region of interest" description="Disordered" evidence="10">
    <location>
        <begin position="132"/>
        <end position="159"/>
    </location>
</feature>
<keyword evidence="8" id="KW-0675">Receptor</keyword>
<keyword evidence="2" id="KW-0479">Metal-binding</keyword>
<reference evidence="12" key="1">
    <citation type="submission" date="2020-09" db="EMBL/GenBank/DDBJ databases">
        <authorList>
            <person name="Kikuchi T."/>
        </authorList>
    </citation>
    <scope>NUCLEOTIDE SEQUENCE</scope>
    <source>
        <strain evidence="12">SH1</strain>
    </source>
</reference>
<evidence type="ECO:0000256" key="9">
    <source>
        <dbReference type="ARBA" id="ARBA00023242"/>
    </source>
</evidence>
<organism evidence="12 13">
    <name type="scientific">Bursaphelenchus okinawaensis</name>
    <dbReference type="NCBI Taxonomy" id="465554"/>
    <lineage>
        <taxon>Eukaryota</taxon>
        <taxon>Metazoa</taxon>
        <taxon>Ecdysozoa</taxon>
        <taxon>Nematoda</taxon>
        <taxon>Chromadorea</taxon>
        <taxon>Rhabditida</taxon>
        <taxon>Tylenchina</taxon>
        <taxon>Tylenchomorpha</taxon>
        <taxon>Aphelenchoidea</taxon>
        <taxon>Aphelenchoididae</taxon>
        <taxon>Bursaphelenchus</taxon>
    </lineage>
</organism>
<proteinExistence type="predicted"/>
<dbReference type="Gene3D" id="3.30.50.10">
    <property type="entry name" value="Erythroid Transcription Factor GATA-1, subunit A"/>
    <property type="match status" value="1"/>
</dbReference>
<feature type="region of interest" description="Disordered" evidence="10">
    <location>
        <begin position="218"/>
        <end position="269"/>
    </location>
</feature>
<dbReference type="InterPro" id="IPR016355">
    <property type="entry name" value="NR5-like"/>
</dbReference>
<evidence type="ECO:0000256" key="10">
    <source>
        <dbReference type="SAM" id="MobiDB-lite"/>
    </source>
</evidence>
<evidence type="ECO:0000256" key="2">
    <source>
        <dbReference type="ARBA" id="ARBA00022723"/>
    </source>
</evidence>
<evidence type="ECO:0000256" key="3">
    <source>
        <dbReference type="ARBA" id="ARBA00022771"/>
    </source>
</evidence>
<keyword evidence="4" id="KW-0862">Zinc</keyword>
<gene>
    <name evidence="12" type="ORF">BOKJ2_LOCUS3278</name>
</gene>
<dbReference type="EMBL" id="CAJFDH010000002">
    <property type="protein sequence ID" value="CAD5210606.1"/>
    <property type="molecule type" value="Genomic_DNA"/>
</dbReference>
<feature type="domain" description="Nuclear receptor" evidence="11">
    <location>
        <begin position="276"/>
        <end position="352"/>
    </location>
</feature>
<dbReference type="Pfam" id="PF00105">
    <property type="entry name" value="zf-C4"/>
    <property type="match status" value="1"/>
</dbReference>
<evidence type="ECO:0000256" key="8">
    <source>
        <dbReference type="ARBA" id="ARBA00023170"/>
    </source>
</evidence>
<evidence type="ECO:0000256" key="4">
    <source>
        <dbReference type="ARBA" id="ARBA00022833"/>
    </source>
</evidence>
<evidence type="ECO:0000313" key="12">
    <source>
        <dbReference type="EMBL" id="CAD5210606.1"/>
    </source>
</evidence>
<feature type="compositionally biased region" description="Polar residues" evidence="10">
    <location>
        <begin position="238"/>
        <end position="259"/>
    </location>
</feature>
<dbReference type="SMART" id="SM00399">
    <property type="entry name" value="ZnF_C4"/>
    <property type="match status" value="1"/>
</dbReference>
<evidence type="ECO:0000259" key="11">
    <source>
        <dbReference type="PROSITE" id="PS51030"/>
    </source>
</evidence>